<sequence>MQKSSAYVFIATAAAVFALGKCASGPAPSQQVAESEATLRYAEIKAARDANRLNSAELEASIQHLDQLGLTDQALYRCVRESVEYALAHTGGKVITQPTDIEQLDCAGRGIFRLNGLEHFKKLTNIDLSGNKITSLEPLSQLHDVEKLDIESNQVTSIWSILGMDKLTTLKLTGNPVGDLNHVNGFNSLDTLKFKLSNKDRCDYLVSIKEALTYSKASLAIPSRCVDEFGEPARLSDFE</sequence>
<evidence type="ECO:0000256" key="2">
    <source>
        <dbReference type="ARBA" id="ARBA00022737"/>
    </source>
</evidence>
<accession>A0ABV8V2C9</accession>
<comment type="caution">
    <text evidence="4">The sequence shown here is derived from an EMBL/GenBank/DDBJ whole genome shotgun (WGS) entry which is preliminary data.</text>
</comment>
<feature type="signal peptide" evidence="3">
    <location>
        <begin position="1"/>
        <end position="23"/>
    </location>
</feature>
<dbReference type="SUPFAM" id="SSF52058">
    <property type="entry name" value="L domain-like"/>
    <property type="match status" value="1"/>
</dbReference>
<dbReference type="RefSeq" id="WP_290259496.1">
    <property type="nucleotide sequence ID" value="NZ_JAUFQG010000004.1"/>
</dbReference>
<dbReference type="PANTHER" id="PTHR47566">
    <property type="match status" value="1"/>
</dbReference>
<keyword evidence="5" id="KW-1185">Reference proteome</keyword>
<dbReference type="Gene3D" id="3.80.10.10">
    <property type="entry name" value="Ribonuclease Inhibitor"/>
    <property type="match status" value="1"/>
</dbReference>
<dbReference type="InterPro" id="IPR032675">
    <property type="entry name" value="LRR_dom_sf"/>
</dbReference>
<evidence type="ECO:0000256" key="1">
    <source>
        <dbReference type="ARBA" id="ARBA00022614"/>
    </source>
</evidence>
<keyword evidence="1" id="KW-0433">Leucine-rich repeat</keyword>
<dbReference type="SMART" id="SM00365">
    <property type="entry name" value="LRR_SD22"/>
    <property type="match status" value="2"/>
</dbReference>
<name>A0ABV8V2C9_9GAMM</name>
<dbReference type="PROSITE" id="PS51450">
    <property type="entry name" value="LRR"/>
    <property type="match status" value="1"/>
</dbReference>
<evidence type="ECO:0000313" key="4">
    <source>
        <dbReference type="EMBL" id="MFC4361571.1"/>
    </source>
</evidence>
<keyword evidence="2" id="KW-0677">Repeat</keyword>
<protein>
    <submittedName>
        <fullName evidence="4">Leucine-rich repeat domain-containing protein</fullName>
    </submittedName>
</protein>
<dbReference type="PANTHER" id="PTHR47566:SF1">
    <property type="entry name" value="PROTEIN NUD1"/>
    <property type="match status" value="1"/>
</dbReference>
<keyword evidence="3" id="KW-0732">Signal</keyword>
<gene>
    <name evidence="4" type="ORF">ACFOX3_04605</name>
</gene>
<dbReference type="EMBL" id="JBHSCX010000003">
    <property type="protein sequence ID" value="MFC4361571.1"/>
    <property type="molecule type" value="Genomic_DNA"/>
</dbReference>
<evidence type="ECO:0000256" key="3">
    <source>
        <dbReference type="SAM" id="SignalP"/>
    </source>
</evidence>
<organism evidence="4 5">
    <name type="scientific">Simiduia curdlanivorans</name>
    <dbReference type="NCBI Taxonomy" id="1492769"/>
    <lineage>
        <taxon>Bacteria</taxon>
        <taxon>Pseudomonadati</taxon>
        <taxon>Pseudomonadota</taxon>
        <taxon>Gammaproteobacteria</taxon>
        <taxon>Cellvibrionales</taxon>
        <taxon>Cellvibrionaceae</taxon>
        <taxon>Simiduia</taxon>
    </lineage>
</organism>
<dbReference type="InterPro" id="IPR001611">
    <property type="entry name" value="Leu-rich_rpt"/>
</dbReference>
<feature type="chain" id="PRO_5045966863" evidence="3">
    <location>
        <begin position="24"/>
        <end position="239"/>
    </location>
</feature>
<evidence type="ECO:0000313" key="5">
    <source>
        <dbReference type="Proteomes" id="UP001595840"/>
    </source>
</evidence>
<dbReference type="Proteomes" id="UP001595840">
    <property type="component" value="Unassembled WGS sequence"/>
</dbReference>
<dbReference type="Pfam" id="PF12799">
    <property type="entry name" value="LRR_4"/>
    <property type="match status" value="1"/>
</dbReference>
<dbReference type="InterPro" id="IPR025875">
    <property type="entry name" value="Leu-rich_rpt_4"/>
</dbReference>
<proteinExistence type="predicted"/>
<reference evidence="5" key="1">
    <citation type="journal article" date="2019" name="Int. J. Syst. Evol. Microbiol.">
        <title>The Global Catalogue of Microorganisms (GCM) 10K type strain sequencing project: providing services to taxonomists for standard genome sequencing and annotation.</title>
        <authorList>
            <consortium name="The Broad Institute Genomics Platform"/>
            <consortium name="The Broad Institute Genome Sequencing Center for Infectious Disease"/>
            <person name="Wu L."/>
            <person name="Ma J."/>
        </authorList>
    </citation>
    <scope>NUCLEOTIDE SEQUENCE [LARGE SCALE GENOMIC DNA]</scope>
    <source>
        <strain evidence="5">CECT 8570</strain>
    </source>
</reference>
<dbReference type="InterPro" id="IPR052574">
    <property type="entry name" value="CDIRP"/>
</dbReference>